<evidence type="ECO:0000256" key="1">
    <source>
        <dbReference type="ARBA" id="ARBA00005228"/>
    </source>
</evidence>
<dbReference type="PRINTS" id="PR00862">
    <property type="entry name" value="PROLIGOPTASE"/>
</dbReference>
<dbReference type="Pfam" id="PF00326">
    <property type="entry name" value="Peptidase_S9"/>
    <property type="match status" value="1"/>
</dbReference>
<dbReference type="OrthoDB" id="9801421at2"/>
<dbReference type="GO" id="GO:0004252">
    <property type="term" value="F:serine-type endopeptidase activity"/>
    <property type="evidence" value="ECO:0007669"/>
    <property type="project" value="InterPro"/>
</dbReference>
<comment type="similarity">
    <text evidence="1">Belongs to the peptidase S9A family.</text>
</comment>
<keyword evidence="3" id="KW-0378">Hydrolase</keyword>
<evidence type="ECO:0000256" key="3">
    <source>
        <dbReference type="ARBA" id="ARBA00022801"/>
    </source>
</evidence>
<feature type="domain" description="Peptidase S9 prolyl oligopeptidase catalytic" evidence="7">
    <location>
        <begin position="493"/>
        <end position="708"/>
    </location>
</feature>
<proteinExistence type="inferred from homology"/>
<evidence type="ECO:0000259" key="7">
    <source>
        <dbReference type="Pfam" id="PF00326"/>
    </source>
</evidence>
<sequence length="711" mass="81334">MTKSIQKLLILSLGMSIACSQQEPEFQYPDVQPPVATIKPFEITAKHGHVRVDNYYWLNERENQEVINYLNAENAYMDTMLAHTKDFQASLFNEMRSRIKEDDASVPYKLDDYYYYSRYVEGGEYPIYARKKGSLDAAEEIIMDGNELGKDKSFLNFFTSVSHDHNLAAIIMDTQGRNFYTVMIKDLRTGEMLPDKIENIRSSAVWTTDNKSFYYSIPDPVTLRNYQVKRHIIGQDASQDEVVFEEKDQTLNCGVGITKSKKYIIIGSGRTDASYAYYLDADKPGKPLLIAPIEDNVQYDVDHAGGDEFFIYTNQDAVNYRLVKTPITNPTKANWKDVIPNRSDIFLEGVDYFKDYMAVQETKEGLAKIRIIKYADNAEHEIQFDEPAYSAGLGYNPAFDTDVVRYSYTSMTTPNSVYDYNMESRTKELMKEQPVLGDFNKNNYQTERVMVTARDGKKVPMSIVYRKDKFKKDGTMPGWIYAYGSYGYSMDASFSSSRLSLLDRGMVYAIAHIRGGQEMGGDWYEDGKMMNKKNSFYDFIDCSKWLQDNGYVAKDKLFASGGSAGGLLMGGILNMAPELYRGVIAAVAFVDVVTTMMDESIPLTTFEWLEWGNPNIKEQYEYMLSYSPYDNVEAKNYPHILATTGLHDSQVQYWEPAKWVAKLRTLKTDNNNLFLYTNMDAGHGGASGRFERLKEVAREYAFVFDILGIRE</sequence>
<dbReference type="PROSITE" id="PS51257">
    <property type="entry name" value="PROKAR_LIPOPROTEIN"/>
    <property type="match status" value="1"/>
</dbReference>
<evidence type="ECO:0000313" key="10">
    <source>
        <dbReference type="Proteomes" id="UP000186026"/>
    </source>
</evidence>
<keyword evidence="4" id="KW-0720">Serine protease</keyword>
<dbReference type="EMBL" id="FTOP01000003">
    <property type="protein sequence ID" value="SIS73731.1"/>
    <property type="molecule type" value="Genomic_DNA"/>
</dbReference>
<dbReference type="InterPro" id="IPR029058">
    <property type="entry name" value="AB_hydrolase_fold"/>
</dbReference>
<dbReference type="InterPro" id="IPR051543">
    <property type="entry name" value="Serine_Peptidase_S9A"/>
</dbReference>
<evidence type="ECO:0000256" key="5">
    <source>
        <dbReference type="ARBA" id="ARBA00060121"/>
    </source>
</evidence>
<dbReference type="PANTHER" id="PTHR11757:SF19">
    <property type="entry name" value="PROLYL ENDOPEPTIDASE-LIKE"/>
    <property type="match status" value="1"/>
</dbReference>
<name>A0A1N7LJ01_9BACT</name>
<dbReference type="InterPro" id="IPR023302">
    <property type="entry name" value="Pept_S9A_N"/>
</dbReference>
<evidence type="ECO:0000256" key="6">
    <source>
        <dbReference type="ARBA" id="ARBA00081187"/>
    </source>
</evidence>
<dbReference type="InterPro" id="IPR002470">
    <property type="entry name" value="Peptidase_S9A"/>
</dbReference>
<dbReference type="Gene3D" id="2.130.10.120">
    <property type="entry name" value="Prolyl oligopeptidase, N-terminal domain"/>
    <property type="match status" value="1"/>
</dbReference>
<dbReference type="Gene3D" id="3.40.50.1820">
    <property type="entry name" value="alpha/beta hydrolase"/>
    <property type="match status" value="1"/>
</dbReference>
<dbReference type="SUPFAM" id="SSF53474">
    <property type="entry name" value="alpha/beta-Hydrolases"/>
    <property type="match status" value="1"/>
</dbReference>
<dbReference type="FunFam" id="3.40.50.1820:FF:000005">
    <property type="entry name" value="Prolyl endopeptidase"/>
    <property type="match status" value="1"/>
</dbReference>
<organism evidence="9 10">
    <name type="scientific">Belliella pelovolcani</name>
    <dbReference type="NCBI Taxonomy" id="529505"/>
    <lineage>
        <taxon>Bacteria</taxon>
        <taxon>Pseudomonadati</taxon>
        <taxon>Bacteroidota</taxon>
        <taxon>Cytophagia</taxon>
        <taxon>Cytophagales</taxon>
        <taxon>Cyclobacteriaceae</taxon>
        <taxon>Belliella</taxon>
    </lineage>
</organism>
<dbReference type="Proteomes" id="UP000186026">
    <property type="component" value="Unassembled WGS sequence"/>
</dbReference>
<dbReference type="PANTHER" id="PTHR11757">
    <property type="entry name" value="PROTEASE FAMILY S9A OLIGOPEPTIDASE"/>
    <property type="match status" value="1"/>
</dbReference>
<dbReference type="STRING" id="529505.SAMN05421761_103369"/>
<dbReference type="AlphaFoldDB" id="A0A1N7LJ01"/>
<gene>
    <name evidence="9" type="ORF">SAMN05421761_103369</name>
</gene>
<reference evidence="10" key="1">
    <citation type="submission" date="2017-01" db="EMBL/GenBank/DDBJ databases">
        <authorList>
            <person name="Varghese N."/>
            <person name="Submissions S."/>
        </authorList>
    </citation>
    <scope>NUCLEOTIDE SEQUENCE [LARGE SCALE GENOMIC DNA]</scope>
    <source>
        <strain evidence="10">DSM 46698</strain>
    </source>
</reference>
<accession>A0A1N7LJ01</accession>
<evidence type="ECO:0000256" key="4">
    <source>
        <dbReference type="ARBA" id="ARBA00022825"/>
    </source>
</evidence>
<feature type="domain" description="Peptidase S9A N-terminal" evidence="8">
    <location>
        <begin position="42"/>
        <end position="433"/>
    </location>
</feature>
<evidence type="ECO:0000313" key="9">
    <source>
        <dbReference type="EMBL" id="SIS73731.1"/>
    </source>
</evidence>
<evidence type="ECO:0000259" key="8">
    <source>
        <dbReference type="Pfam" id="PF02897"/>
    </source>
</evidence>
<comment type="function">
    <text evidence="5">Cleaves peptide bonds on the C-terminal side of prolyl residues within peptides that are up to approximately 30 amino acids long. Has an absolute requirement for an X-Pro bond in the trans configuration immediately preceding the Pro-Y scissible bond.</text>
</comment>
<evidence type="ECO:0000256" key="2">
    <source>
        <dbReference type="ARBA" id="ARBA00022670"/>
    </source>
</evidence>
<keyword evidence="2" id="KW-0645">Protease</keyword>
<keyword evidence="10" id="KW-1185">Reference proteome</keyword>
<dbReference type="Pfam" id="PF02897">
    <property type="entry name" value="Peptidase_S9_N"/>
    <property type="match status" value="1"/>
</dbReference>
<dbReference type="RefSeq" id="WP_076499371.1">
    <property type="nucleotide sequence ID" value="NZ_FTOP01000003.1"/>
</dbReference>
<dbReference type="InterPro" id="IPR001375">
    <property type="entry name" value="Peptidase_S9_cat"/>
</dbReference>
<dbReference type="GO" id="GO:0006508">
    <property type="term" value="P:proteolysis"/>
    <property type="evidence" value="ECO:0007669"/>
    <property type="project" value="UniProtKB-KW"/>
</dbReference>
<dbReference type="SUPFAM" id="SSF50993">
    <property type="entry name" value="Peptidase/esterase 'gauge' domain"/>
    <property type="match status" value="1"/>
</dbReference>
<protein>
    <recommendedName>
        <fullName evidence="6">Proline-specific endopeptidase</fullName>
    </recommendedName>
</protein>